<accession>A0A1J3CQ14</accession>
<dbReference type="AlphaFoldDB" id="A0A1J3CQ14"/>
<evidence type="ECO:0000313" key="1">
    <source>
        <dbReference type="EMBL" id="JAU10019.1"/>
    </source>
</evidence>
<proteinExistence type="predicted"/>
<organism evidence="1">
    <name type="scientific">Noccaea caerulescens</name>
    <name type="common">Alpine penny-cress</name>
    <name type="synonym">Thlaspi caerulescens</name>
    <dbReference type="NCBI Taxonomy" id="107243"/>
    <lineage>
        <taxon>Eukaryota</taxon>
        <taxon>Viridiplantae</taxon>
        <taxon>Streptophyta</taxon>
        <taxon>Embryophyta</taxon>
        <taxon>Tracheophyta</taxon>
        <taxon>Spermatophyta</taxon>
        <taxon>Magnoliopsida</taxon>
        <taxon>eudicotyledons</taxon>
        <taxon>Gunneridae</taxon>
        <taxon>Pentapetalae</taxon>
        <taxon>rosids</taxon>
        <taxon>malvids</taxon>
        <taxon>Brassicales</taxon>
        <taxon>Brassicaceae</taxon>
        <taxon>Coluteocarpeae</taxon>
        <taxon>Noccaea</taxon>
    </lineage>
</organism>
<gene>
    <name evidence="1" type="ORF">GA_TR16166_c9_g1_i1_g.51682</name>
</gene>
<name>A0A1J3CQ14_NOCCA</name>
<keyword evidence="1" id="KW-0418">Kinase</keyword>
<protein>
    <submittedName>
        <fullName evidence="1">Putative serine/threonine-protein kinase</fullName>
    </submittedName>
</protein>
<sequence>MGCIISCRKKKTATKGLPENRPRFHIPPSETIIAAGDHDHDQAQKVTELLKMSDGNLGPKELKREESVLVVNSHPRSSELAASGWPPWLISVAGEALVGWIPRRESHFEKQEQVSL</sequence>
<dbReference type="EMBL" id="GEVI01022301">
    <property type="protein sequence ID" value="JAU10019.1"/>
    <property type="molecule type" value="Transcribed_RNA"/>
</dbReference>
<dbReference type="GO" id="GO:0016301">
    <property type="term" value="F:kinase activity"/>
    <property type="evidence" value="ECO:0007669"/>
    <property type="project" value="UniProtKB-KW"/>
</dbReference>
<keyword evidence="1" id="KW-0808">Transferase</keyword>
<reference evidence="1" key="1">
    <citation type="submission" date="2016-07" db="EMBL/GenBank/DDBJ databases">
        <title>De novo transcriptome assembly of four accessions of the metal hyperaccumulator plant Noccaea caerulescens.</title>
        <authorList>
            <person name="Blande D."/>
            <person name="Halimaa P."/>
            <person name="Tervahauta A.I."/>
            <person name="Aarts M.G."/>
            <person name="Karenlampi S.O."/>
        </authorList>
    </citation>
    <scope>NUCLEOTIDE SEQUENCE</scope>
</reference>